<dbReference type="PROSITE" id="PS51384">
    <property type="entry name" value="FAD_FR"/>
    <property type="match status" value="1"/>
</dbReference>
<dbReference type="Gene3D" id="2.40.30.10">
    <property type="entry name" value="Translation factors"/>
    <property type="match status" value="1"/>
</dbReference>
<evidence type="ECO:0000313" key="2">
    <source>
        <dbReference type="EMBL" id="MFA0792336.1"/>
    </source>
</evidence>
<dbReference type="Gene3D" id="3.40.50.80">
    <property type="entry name" value="Nucleotide-binding domain of ferredoxin-NADP reductase (FNR) module"/>
    <property type="match status" value="1"/>
</dbReference>
<dbReference type="InterPro" id="IPR001433">
    <property type="entry name" value="OxRdtase_FAD/NAD-bd"/>
</dbReference>
<dbReference type="PRINTS" id="PR00371">
    <property type="entry name" value="FPNCR"/>
</dbReference>
<dbReference type="SUPFAM" id="SSF52343">
    <property type="entry name" value="Ferredoxin reductase-like, C-terminal NADP-linked domain"/>
    <property type="match status" value="1"/>
</dbReference>
<dbReference type="InterPro" id="IPR019480">
    <property type="entry name" value="Dihydroorotate_DH_Fe-S-bd"/>
</dbReference>
<dbReference type="InterPro" id="IPR017938">
    <property type="entry name" value="Riboflavin_synthase-like_b-brl"/>
</dbReference>
<keyword evidence="3" id="KW-1185">Reference proteome</keyword>
<dbReference type="InterPro" id="IPR012165">
    <property type="entry name" value="Cyt_c3_hydrogenase_gsu"/>
</dbReference>
<gene>
    <name evidence="2" type="ORF">ACCI51_17495</name>
</gene>
<dbReference type="PRINTS" id="PR00406">
    <property type="entry name" value="CYTB5RDTASE"/>
</dbReference>
<dbReference type="RefSeq" id="WP_371844706.1">
    <property type="nucleotide sequence ID" value="NZ_JBGMEL010000022.1"/>
</dbReference>
<evidence type="ECO:0000259" key="1">
    <source>
        <dbReference type="PROSITE" id="PS51384"/>
    </source>
</evidence>
<reference evidence="2 3" key="1">
    <citation type="submission" date="2024-08" db="EMBL/GenBank/DDBJ databases">
        <authorList>
            <person name="Ishaq N."/>
        </authorList>
    </citation>
    <scope>NUCLEOTIDE SEQUENCE [LARGE SCALE GENOMIC DNA]</scope>
    <source>
        <strain evidence="2 3">JCM 30400</strain>
    </source>
</reference>
<dbReference type="EMBL" id="JBGMEL010000022">
    <property type="protein sequence ID" value="MFA0792336.1"/>
    <property type="molecule type" value="Genomic_DNA"/>
</dbReference>
<dbReference type="PANTHER" id="PTHR43513">
    <property type="entry name" value="DIHYDROOROTATE DEHYDROGENASE B (NAD(+)), ELECTRON TRANSFER SUBUNIT"/>
    <property type="match status" value="1"/>
</dbReference>
<protein>
    <submittedName>
        <fullName evidence="2">FAD/NAD(P)-binding protein</fullName>
    </submittedName>
</protein>
<dbReference type="Proteomes" id="UP001569414">
    <property type="component" value="Unassembled WGS sequence"/>
</dbReference>
<dbReference type="SUPFAM" id="SSF63380">
    <property type="entry name" value="Riboflavin synthase domain-like"/>
    <property type="match status" value="1"/>
</dbReference>
<accession>A0ABV4NSC6</accession>
<dbReference type="Pfam" id="PF00175">
    <property type="entry name" value="NAD_binding_1"/>
    <property type="match status" value="1"/>
</dbReference>
<feature type="domain" description="FAD-binding FR-type" evidence="1">
    <location>
        <begin position="1"/>
        <end position="108"/>
    </location>
</feature>
<dbReference type="CDD" id="cd06221">
    <property type="entry name" value="sulfite_reductase_like"/>
    <property type="match status" value="1"/>
</dbReference>
<dbReference type="InterPro" id="IPR050353">
    <property type="entry name" value="PyrK_electron_transfer"/>
</dbReference>
<evidence type="ECO:0000313" key="3">
    <source>
        <dbReference type="Proteomes" id="UP001569414"/>
    </source>
</evidence>
<dbReference type="PIRSF" id="PIRSF006816">
    <property type="entry name" value="Cyc3_hyd_g"/>
    <property type="match status" value="1"/>
</dbReference>
<dbReference type="InterPro" id="IPR001709">
    <property type="entry name" value="Flavoprot_Pyr_Nucl_cyt_Rdtase"/>
</dbReference>
<proteinExistence type="predicted"/>
<organism evidence="2 3">
    <name type="scientific">Microbulbifer echini</name>
    <dbReference type="NCBI Taxonomy" id="1529067"/>
    <lineage>
        <taxon>Bacteria</taxon>
        <taxon>Pseudomonadati</taxon>
        <taxon>Pseudomonadota</taxon>
        <taxon>Gammaproteobacteria</taxon>
        <taxon>Cellvibrionales</taxon>
        <taxon>Microbulbiferaceae</taxon>
        <taxon>Microbulbifer</taxon>
    </lineage>
</organism>
<dbReference type="InterPro" id="IPR017927">
    <property type="entry name" value="FAD-bd_FR_type"/>
</dbReference>
<name>A0ABV4NSC6_9GAMM</name>
<dbReference type="PANTHER" id="PTHR43513:SF1">
    <property type="entry name" value="ANAEROBIC SULFITE REDUCTASE SUBUNIT B"/>
    <property type="match status" value="1"/>
</dbReference>
<dbReference type="InterPro" id="IPR039261">
    <property type="entry name" value="FNR_nucleotide-bd"/>
</dbReference>
<sequence>MTPSIYQVIHRQEEFAGTFTLRLQVQRKNRTNPPMRFNPGQFNMLYAFGTGESAISFSGLACGRELEGEGSILIHTIRAQGNVTRALECLREGDALGVRGPFGQGWPLQKAKGKELLIIAGGLGLAPLRPVIYAALEGRLAANKVRLFYGARHPSELLYREELESWAKQIEQEISVDHGDGTWPGHIGVITDPLQAARIDGANTVAFLCGPEIMMRFCIQALLRKGVPASAISLSMERNMKCATGLCGHCQWGPNFICKDGPVFCYEDIRPWLQIRSL</sequence>
<dbReference type="Pfam" id="PF10418">
    <property type="entry name" value="DHODB_Fe-S_bind"/>
    <property type="match status" value="1"/>
</dbReference>
<comment type="caution">
    <text evidence="2">The sequence shown here is derived from an EMBL/GenBank/DDBJ whole genome shotgun (WGS) entry which is preliminary data.</text>
</comment>